<dbReference type="OrthoDB" id="157320at2"/>
<dbReference type="EMBL" id="BIFT01000001">
    <property type="protein sequence ID" value="GCE26364.1"/>
    <property type="molecule type" value="Genomic_DNA"/>
</dbReference>
<evidence type="ECO:0000256" key="2">
    <source>
        <dbReference type="SAM" id="Phobius"/>
    </source>
</evidence>
<proteinExistence type="predicted"/>
<dbReference type="Gene3D" id="2.40.260.10">
    <property type="entry name" value="Sortase"/>
    <property type="match status" value="1"/>
</dbReference>
<dbReference type="Proteomes" id="UP000287171">
    <property type="component" value="Unassembled WGS sequence"/>
</dbReference>
<dbReference type="SUPFAM" id="SSF63817">
    <property type="entry name" value="Sortase"/>
    <property type="match status" value="1"/>
</dbReference>
<evidence type="ECO:0000256" key="1">
    <source>
        <dbReference type="ARBA" id="ARBA00022801"/>
    </source>
</evidence>
<accession>A0A402B4T1</accession>
<organism evidence="3 4">
    <name type="scientific">Dictyobacter alpinus</name>
    <dbReference type="NCBI Taxonomy" id="2014873"/>
    <lineage>
        <taxon>Bacteria</taxon>
        <taxon>Bacillati</taxon>
        <taxon>Chloroflexota</taxon>
        <taxon>Ktedonobacteria</taxon>
        <taxon>Ktedonobacterales</taxon>
        <taxon>Dictyobacteraceae</taxon>
        <taxon>Dictyobacter</taxon>
    </lineage>
</organism>
<sequence>MQPFWRRQSLQALLARPGAIFAVALLLLLLGVLVGWGWRSRFTVSALVEQATHPNVIFTPSSTHIARPVKNDGTNNQISTNFDQKVAQVAAQNSAMGPVLKEPDHTLITPTLGIDPRMLALHFDTGAHLQIPKIGVDAPIETVGVNSTGHMDVPGLHGQDGVGWFFNGPRPGDTGSAIIDGFAIHPNGTPAIFSRLAALHVGDVVLVVNSNAVVQHFRVLSMQSYQPGAVPNFNIFRDQSGPYLNLVTCNDPTGLQTQAIILVHTILT</sequence>
<feature type="transmembrane region" description="Helical" evidence="2">
    <location>
        <begin position="12"/>
        <end position="38"/>
    </location>
</feature>
<gene>
    <name evidence="3" type="ORF">KDA_18480</name>
</gene>
<keyword evidence="2" id="KW-1133">Transmembrane helix</keyword>
<name>A0A402B4T1_9CHLR</name>
<dbReference type="GO" id="GO:0016787">
    <property type="term" value="F:hydrolase activity"/>
    <property type="evidence" value="ECO:0007669"/>
    <property type="project" value="UniProtKB-KW"/>
</dbReference>
<dbReference type="RefSeq" id="WP_126626835.1">
    <property type="nucleotide sequence ID" value="NZ_BIFT01000001.1"/>
</dbReference>
<dbReference type="AlphaFoldDB" id="A0A402B4T1"/>
<evidence type="ECO:0000313" key="4">
    <source>
        <dbReference type="Proteomes" id="UP000287171"/>
    </source>
</evidence>
<dbReference type="InterPro" id="IPR042001">
    <property type="entry name" value="Sortase_F"/>
</dbReference>
<keyword evidence="1" id="KW-0378">Hydrolase</keyword>
<dbReference type="Pfam" id="PF04203">
    <property type="entry name" value="Sortase"/>
    <property type="match status" value="1"/>
</dbReference>
<keyword evidence="2" id="KW-0812">Transmembrane</keyword>
<keyword evidence="2" id="KW-0472">Membrane</keyword>
<keyword evidence="4" id="KW-1185">Reference proteome</keyword>
<dbReference type="InterPro" id="IPR005754">
    <property type="entry name" value="Sortase"/>
</dbReference>
<evidence type="ECO:0000313" key="3">
    <source>
        <dbReference type="EMBL" id="GCE26364.1"/>
    </source>
</evidence>
<comment type="caution">
    <text evidence="3">The sequence shown here is derived from an EMBL/GenBank/DDBJ whole genome shotgun (WGS) entry which is preliminary data.</text>
</comment>
<evidence type="ECO:0008006" key="5">
    <source>
        <dbReference type="Google" id="ProtNLM"/>
    </source>
</evidence>
<protein>
    <recommendedName>
        <fullName evidence="5">Class F sortase</fullName>
    </recommendedName>
</protein>
<reference evidence="4" key="1">
    <citation type="submission" date="2018-12" db="EMBL/GenBank/DDBJ databases">
        <title>Tengunoibacter tsumagoiensis gen. nov., sp. nov., Dictyobacter kobayashii sp. nov., D. alpinus sp. nov., and D. joshuensis sp. nov. and description of Dictyobacteraceae fam. nov. within the order Ktedonobacterales isolated from Tengu-no-mugimeshi.</title>
        <authorList>
            <person name="Wang C.M."/>
            <person name="Zheng Y."/>
            <person name="Sakai Y."/>
            <person name="Toyoda A."/>
            <person name="Minakuchi Y."/>
            <person name="Abe K."/>
            <person name="Yokota A."/>
            <person name="Yabe S."/>
        </authorList>
    </citation>
    <scope>NUCLEOTIDE SEQUENCE [LARGE SCALE GENOMIC DNA]</scope>
    <source>
        <strain evidence="4">Uno16</strain>
    </source>
</reference>
<dbReference type="InterPro" id="IPR023365">
    <property type="entry name" value="Sortase_dom-sf"/>
</dbReference>
<dbReference type="CDD" id="cd05829">
    <property type="entry name" value="Sortase_F"/>
    <property type="match status" value="1"/>
</dbReference>